<evidence type="ECO:0000313" key="1">
    <source>
        <dbReference type="EMBL" id="GAH18996.1"/>
    </source>
</evidence>
<organism evidence="1">
    <name type="scientific">marine sediment metagenome</name>
    <dbReference type="NCBI Taxonomy" id="412755"/>
    <lineage>
        <taxon>unclassified sequences</taxon>
        <taxon>metagenomes</taxon>
        <taxon>ecological metagenomes</taxon>
    </lineage>
</organism>
<proteinExistence type="predicted"/>
<dbReference type="AlphaFoldDB" id="X1DDZ6"/>
<gene>
    <name evidence="1" type="ORF">S03H2_06552</name>
</gene>
<dbReference type="EMBL" id="BARU01002891">
    <property type="protein sequence ID" value="GAH18996.1"/>
    <property type="molecule type" value="Genomic_DNA"/>
</dbReference>
<accession>X1DDZ6</accession>
<comment type="caution">
    <text evidence="1">The sequence shown here is derived from an EMBL/GenBank/DDBJ whole genome shotgun (WGS) entry which is preliminary data.</text>
</comment>
<reference evidence="1" key="1">
    <citation type="journal article" date="2014" name="Front. Microbiol.">
        <title>High frequency of phylogenetically diverse reductive dehalogenase-homologous genes in deep subseafloor sedimentary metagenomes.</title>
        <authorList>
            <person name="Kawai M."/>
            <person name="Futagami T."/>
            <person name="Toyoda A."/>
            <person name="Takaki Y."/>
            <person name="Nishi S."/>
            <person name="Hori S."/>
            <person name="Arai W."/>
            <person name="Tsubouchi T."/>
            <person name="Morono Y."/>
            <person name="Uchiyama I."/>
            <person name="Ito T."/>
            <person name="Fujiyama A."/>
            <person name="Inagaki F."/>
            <person name="Takami H."/>
        </authorList>
    </citation>
    <scope>NUCLEOTIDE SEQUENCE</scope>
    <source>
        <strain evidence="1">Expedition CK06-06</strain>
    </source>
</reference>
<feature type="non-terminal residue" evidence="1">
    <location>
        <position position="1"/>
    </location>
</feature>
<name>X1DDZ6_9ZZZZ</name>
<protein>
    <submittedName>
        <fullName evidence="1">Uncharacterized protein</fullName>
    </submittedName>
</protein>
<sequence>NIDGEDLISDPGTYVYTPLPARRNEYRSVKSHFTPRFPGKEPADLSLGLFRLDDTAKAECLYFGEEGFVGRHWGNKSPLYRMVEIWVDRVRIIDWSEAGAPLAKPAKLNPSPGYGITLIKNYQNHKIHENG</sequence>
<dbReference type="Gene3D" id="2.70.98.70">
    <property type="match status" value="1"/>
</dbReference>